<dbReference type="EMBL" id="WJBH02000006">
    <property type="protein sequence ID" value="KAI9557232.1"/>
    <property type="molecule type" value="Genomic_DNA"/>
</dbReference>
<sequence length="211" mass="23381">MKVMSGDTLSFVCLNTTRLVRIKRAQLRRDGLLPAWVEPPRPPPAIERIPDDQLPTGARAPGLQPFLEIARRILTVEQLAEATRPLYYGDIRYAPPGVPVGYPQPVPVPAPITVPVPAPQPVPVPAPRPEPQDRLSNRAGSCRSKRVVRRGGRRTPTLLGKLVRVVGRRRYLHGRGSERIRLGSGKNSLHQSRRGKANARHFHRATESGLD</sequence>
<dbReference type="AlphaFoldDB" id="A0AAD5KPC0"/>
<accession>A0AAD5KPC0</accession>
<comment type="caution">
    <text evidence="2">The sequence shown here is derived from an EMBL/GenBank/DDBJ whole genome shotgun (WGS) entry which is preliminary data.</text>
</comment>
<evidence type="ECO:0000313" key="2">
    <source>
        <dbReference type="EMBL" id="KAI9557232.1"/>
    </source>
</evidence>
<name>A0AAD5KPC0_9CRUS</name>
<organism evidence="2 3">
    <name type="scientific">Daphnia sinensis</name>
    <dbReference type="NCBI Taxonomy" id="1820382"/>
    <lineage>
        <taxon>Eukaryota</taxon>
        <taxon>Metazoa</taxon>
        <taxon>Ecdysozoa</taxon>
        <taxon>Arthropoda</taxon>
        <taxon>Crustacea</taxon>
        <taxon>Branchiopoda</taxon>
        <taxon>Diplostraca</taxon>
        <taxon>Cladocera</taxon>
        <taxon>Anomopoda</taxon>
        <taxon>Daphniidae</taxon>
        <taxon>Daphnia</taxon>
        <taxon>Daphnia similis group</taxon>
    </lineage>
</organism>
<reference evidence="2 3" key="1">
    <citation type="submission" date="2022-05" db="EMBL/GenBank/DDBJ databases">
        <title>A multi-omics perspective on studying reproductive biology in Daphnia sinensis.</title>
        <authorList>
            <person name="Jia J."/>
        </authorList>
    </citation>
    <scope>NUCLEOTIDE SEQUENCE [LARGE SCALE GENOMIC DNA]</scope>
    <source>
        <strain evidence="2 3">WSL</strain>
    </source>
</reference>
<evidence type="ECO:0000256" key="1">
    <source>
        <dbReference type="SAM" id="MobiDB-lite"/>
    </source>
</evidence>
<keyword evidence="3" id="KW-1185">Reference proteome</keyword>
<evidence type="ECO:0000313" key="3">
    <source>
        <dbReference type="Proteomes" id="UP000820818"/>
    </source>
</evidence>
<feature type="region of interest" description="Disordered" evidence="1">
    <location>
        <begin position="177"/>
        <end position="211"/>
    </location>
</feature>
<dbReference type="Proteomes" id="UP000820818">
    <property type="component" value="Linkage Group LG6"/>
</dbReference>
<gene>
    <name evidence="2" type="ORF">GHT06_017055</name>
</gene>
<feature type="region of interest" description="Disordered" evidence="1">
    <location>
        <begin position="121"/>
        <end position="150"/>
    </location>
</feature>
<protein>
    <submittedName>
        <fullName evidence="2">Uncharacterized protein</fullName>
    </submittedName>
</protein>
<proteinExistence type="predicted"/>
<feature type="compositionally biased region" description="Basic residues" evidence="1">
    <location>
        <begin position="191"/>
        <end position="203"/>
    </location>
</feature>